<comment type="similarity">
    <text evidence="1">Belongs to the short-chain dehydrogenases/reductases (SDR) family.</text>
</comment>
<evidence type="ECO:0000256" key="2">
    <source>
        <dbReference type="ARBA" id="ARBA00023002"/>
    </source>
</evidence>
<dbReference type="SUPFAM" id="SSF51735">
    <property type="entry name" value="NAD(P)-binding Rossmann-fold domains"/>
    <property type="match status" value="1"/>
</dbReference>
<dbReference type="PROSITE" id="PS00061">
    <property type="entry name" value="ADH_SHORT"/>
    <property type="match status" value="1"/>
</dbReference>
<dbReference type="PANTHER" id="PTHR42760:SF115">
    <property type="entry name" value="3-OXOACYL-[ACYL-CARRIER-PROTEIN] REDUCTASE FABG"/>
    <property type="match status" value="1"/>
</dbReference>
<evidence type="ECO:0000256" key="1">
    <source>
        <dbReference type="ARBA" id="ARBA00006484"/>
    </source>
</evidence>
<dbReference type="SMART" id="SM00822">
    <property type="entry name" value="PKS_KR"/>
    <property type="match status" value="1"/>
</dbReference>
<dbReference type="PRINTS" id="PR00081">
    <property type="entry name" value="GDHRDH"/>
</dbReference>
<gene>
    <name evidence="4" type="ORF">CUN48_10695</name>
</gene>
<name>A0A2M8QB62_9CHLR</name>
<feature type="domain" description="Ketoreductase" evidence="3">
    <location>
        <begin position="10"/>
        <end position="195"/>
    </location>
</feature>
<proteinExistence type="inferred from homology"/>
<dbReference type="InterPro" id="IPR057326">
    <property type="entry name" value="KR_dom"/>
</dbReference>
<dbReference type="InterPro" id="IPR020904">
    <property type="entry name" value="Sc_DH/Rdtase_CS"/>
</dbReference>
<dbReference type="AlphaFoldDB" id="A0A2M8QB62"/>
<dbReference type="NCBIfam" id="NF006132">
    <property type="entry name" value="PRK08277.1"/>
    <property type="match status" value="1"/>
</dbReference>
<reference evidence="4 5" key="1">
    <citation type="submission" date="2017-11" db="EMBL/GenBank/DDBJ databases">
        <title>Evolution of Phototrophy in the Chloroflexi Phylum Driven by Horizontal Gene Transfer.</title>
        <authorList>
            <person name="Ward L.M."/>
            <person name="Hemp J."/>
            <person name="Shih P.M."/>
            <person name="Mcglynn S.E."/>
            <person name="Fischer W."/>
        </authorList>
    </citation>
    <scope>NUCLEOTIDE SEQUENCE [LARGE SCALE GENOMIC DNA]</scope>
    <source>
        <strain evidence="4">JP3_7</strain>
    </source>
</reference>
<comment type="caution">
    <text evidence="4">The sequence shown here is derived from an EMBL/GenBank/DDBJ whole genome shotgun (WGS) entry which is preliminary data.</text>
</comment>
<dbReference type="EMBL" id="PGTN01000072">
    <property type="protein sequence ID" value="PJF47037.1"/>
    <property type="molecule type" value="Genomic_DNA"/>
</dbReference>
<organism evidence="4 5">
    <name type="scientific">Candidatus Thermofonsia Clade 3 bacterium</name>
    <dbReference type="NCBI Taxonomy" id="2364212"/>
    <lineage>
        <taxon>Bacteria</taxon>
        <taxon>Bacillati</taxon>
        <taxon>Chloroflexota</taxon>
        <taxon>Candidatus Thermofontia</taxon>
        <taxon>Candidatus Thermofonsia Clade 3</taxon>
    </lineage>
</organism>
<dbReference type="Gene3D" id="3.40.50.720">
    <property type="entry name" value="NAD(P)-binding Rossmann-like Domain"/>
    <property type="match status" value="1"/>
</dbReference>
<dbReference type="InterPro" id="IPR002347">
    <property type="entry name" value="SDR_fam"/>
</dbReference>
<dbReference type="EC" id="1.1.1.131" evidence="4"/>
<keyword evidence="2 4" id="KW-0560">Oxidoreductase</keyword>
<evidence type="ECO:0000313" key="4">
    <source>
        <dbReference type="EMBL" id="PJF47037.1"/>
    </source>
</evidence>
<dbReference type="Proteomes" id="UP000230790">
    <property type="component" value="Unassembled WGS sequence"/>
</dbReference>
<dbReference type="GO" id="GO:0050090">
    <property type="term" value="F:mannuronate reductase activity"/>
    <property type="evidence" value="ECO:0007669"/>
    <property type="project" value="UniProtKB-EC"/>
</dbReference>
<dbReference type="InterPro" id="IPR036291">
    <property type="entry name" value="NAD(P)-bd_dom_sf"/>
</dbReference>
<dbReference type="Pfam" id="PF13561">
    <property type="entry name" value="adh_short_C2"/>
    <property type="match status" value="1"/>
</dbReference>
<accession>A0A2M8QB62</accession>
<evidence type="ECO:0000313" key="5">
    <source>
        <dbReference type="Proteomes" id="UP000230790"/>
    </source>
</evidence>
<sequence>MQSWFDLTGKTALVTGGGGVLGSAMAQALADHGARVVLLGRTREKLERAAQRIQARGGQTRWIQGDVTDAQSFRQALESIGDVHILVNAAGTILPEAMTGPGRSLFELSLEAMREVMDVNWMGTVIPSLLVARQFVARGGGVIINVASMSSFRPVTRNVAYSASKAALLNFTQWLAVHMAQHYSPGIRVNAIAPGFFLTEINRSLLVEPESGQLTARGQAIIAHTPMGRFGEPEELGGATVFLASDAARFITGIVIPVDGGHLAFSGV</sequence>
<evidence type="ECO:0000259" key="3">
    <source>
        <dbReference type="SMART" id="SM00822"/>
    </source>
</evidence>
<dbReference type="PRINTS" id="PR00080">
    <property type="entry name" value="SDRFAMILY"/>
</dbReference>
<protein>
    <submittedName>
        <fullName evidence="4">D-mannonate oxidoreductase</fullName>
        <ecNumber evidence="4">1.1.1.131</ecNumber>
    </submittedName>
</protein>
<dbReference type="FunFam" id="3.40.50.720:FF:000084">
    <property type="entry name" value="Short-chain dehydrogenase reductase"/>
    <property type="match status" value="1"/>
</dbReference>
<dbReference type="PANTHER" id="PTHR42760">
    <property type="entry name" value="SHORT-CHAIN DEHYDROGENASES/REDUCTASES FAMILY MEMBER"/>
    <property type="match status" value="1"/>
</dbReference>